<evidence type="ECO:0000313" key="15">
    <source>
        <dbReference type="Proteomes" id="UP000440367"/>
    </source>
</evidence>
<dbReference type="EMBL" id="QXGD01000657">
    <property type="protein sequence ID" value="KAE9229903.1"/>
    <property type="molecule type" value="Genomic_DNA"/>
</dbReference>
<evidence type="ECO:0000313" key="8">
    <source>
        <dbReference type="EMBL" id="KAE9229094.1"/>
    </source>
</evidence>
<dbReference type="EMBL" id="QXFW01000565">
    <property type="protein sequence ID" value="KAE9008535.1"/>
    <property type="molecule type" value="Genomic_DNA"/>
</dbReference>
<dbReference type="Proteomes" id="UP000433483">
    <property type="component" value="Unassembled WGS sequence"/>
</dbReference>
<dbReference type="Proteomes" id="UP000440367">
    <property type="component" value="Unassembled WGS sequence"/>
</dbReference>
<evidence type="ECO:0000313" key="16">
    <source>
        <dbReference type="Proteomes" id="UP000440732"/>
    </source>
</evidence>
<evidence type="ECO:0000313" key="20">
    <source>
        <dbReference type="Proteomes" id="UP000486351"/>
    </source>
</evidence>
<dbReference type="Proteomes" id="UP000486351">
    <property type="component" value="Unassembled WGS sequence"/>
</dbReference>
<dbReference type="EMBL" id="QXGE01000587">
    <property type="protein sequence ID" value="KAE9308295.1"/>
    <property type="molecule type" value="Genomic_DNA"/>
</dbReference>
<comment type="caution">
    <text evidence="2">The sequence shown here is derived from an EMBL/GenBank/DDBJ whole genome shotgun (WGS) entry which is preliminary data.</text>
</comment>
<feature type="compositionally biased region" description="Basic and acidic residues" evidence="1">
    <location>
        <begin position="12"/>
        <end position="24"/>
    </location>
</feature>
<dbReference type="EMBL" id="QXFZ01000614">
    <property type="protein sequence ID" value="KAE9110149.1"/>
    <property type="molecule type" value="Genomic_DNA"/>
</dbReference>
<evidence type="ECO:0000313" key="11">
    <source>
        <dbReference type="EMBL" id="KAE9340624.1"/>
    </source>
</evidence>
<dbReference type="EMBL" id="QXFX01000605">
    <property type="protein sequence ID" value="KAE9109756.1"/>
    <property type="molecule type" value="Genomic_DNA"/>
</dbReference>
<dbReference type="Proteomes" id="UP000429523">
    <property type="component" value="Unassembled WGS sequence"/>
</dbReference>
<evidence type="ECO:0000313" key="9">
    <source>
        <dbReference type="EMBL" id="KAE9229903.1"/>
    </source>
</evidence>
<evidence type="ECO:0000313" key="12">
    <source>
        <dbReference type="Proteomes" id="UP000429523"/>
    </source>
</evidence>
<dbReference type="EMBL" id="QXGF01000669">
    <property type="protein sequence ID" value="KAE8937007.1"/>
    <property type="molecule type" value="Genomic_DNA"/>
</dbReference>
<evidence type="ECO:0000313" key="13">
    <source>
        <dbReference type="Proteomes" id="UP000433483"/>
    </source>
</evidence>
<name>A0A6A3EX98_9STRA</name>
<dbReference type="OrthoDB" id="159475at2759"/>
<sequence length="315" mass="35526">MMEESAMGDFANRLKQEFEDRDSNASDGDECQDWFVNDSPKHESVAPMDETPSPKRDGTRGATVPPAAPAARTTRSVSSPAQPATKTSPSDTKTVADEERDDCDNVTGPMAFLHHTPATFSILVMELATGVEVPRYGTKFFRIYIPQVHDSQTDFCLFARKRLNKNKFRFSLDENFTSSWTDSCYGGKVLMTPSADTKRFRLLATKAAGRVHFDIKQEARKQELSVRLNSPATRFHFFRARSTSVDSKTEVYRSNIQKFINPMADVRCSKTNYTLFKIEKEGETGMQKYVISYMRPFSLFLSCCIAVGVEAHLLE</sequence>
<dbReference type="Proteomes" id="UP000437068">
    <property type="component" value="Unassembled WGS sequence"/>
</dbReference>
<dbReference type="Proteomes" id="UP000488956">
    <property type="component" value="Unassembled WGS sequence"/>
</dbReference>
<evidence type="ECO:0000313" key="17">
    <source>
        <dbReference type="Proteomes" id="UP000441208"/>
    </source>
</evidence>
<dbReference type="EMBL" id="QXGC01000576">
    <property type="protein sequence ID" value="KAE9229094.1"/>
    <property type="molecule type" value="Genomic_DNA"/>
</dbReference>
<dbReference type="Proteomes" id="UP000440732">
    <property type="component" value="Unassembled WGS sequence"/>
</dbReference>
<dbReference type="Proteomes" id="UP000441208">
    <property type="component" value="Unassembled WGS sequence"/>
</dbReference>
<dbReference type="EMBL" id="QXFY01000574">
    <property type="protein sequence ID" value="KAE9340624.1"/>
    <property type="molecule type" value="Genomic_DNA"/>
</dbReference>
<dbReference type="Proteomes" id="UP000460718">
    <property type="component" value="Unassembled WGS sequence"/>
</dbReference>
<evidence type="ECO:0000313" key="4">
    <source>
        <dbReference type="EMBL" id="KAE9109756.1"/>
    </source>
</evidence>
<evidence type="ECO:0000313" key="2">
    <source>
        <dbReference type="EMBL" id="KAE8937007.1"/>
    </source>
</evidence>
<evidence type="ECO:0000313" key="19">
    <source>
        <dbReference type="Proteomes" id="UP000476176"/>
    </source>
</evidence>
<evidence type="ECO:0000256" key="1">
    <source>
        <dbReference type="SAM" id="MobiDB-lite"/>
    </source>
</evidence>
<feature type="region of interest" description="Disordered" evidence="1">
    <location>
        <begin position="1"/>
        <end position="103"/>
    </location>
</feature>
<evidence type="ECO:0000313" key="7">
    <source>
        <dbReference type="EMBL" id="KAE9209259.1"/>
    </source>
</evidence>
<protein>
    <recommendedName>
        <fullName evidence="22">Tubby C-terminal domain-containing protein</fullName>
    </recommendedName>
</protein>
<organism evidence="2 12">
    <name type="scientific">Phytophthora fragariae</name>
    <dbReference type="NCBI Taxonomy" id="53985"/>
    <lineage>
        <taxon>Eukaryota</taxon>
        <taxon>Sar</taxon>
        <taxon>Stramenopiles</taxon>
        <taxon>Oomycota</taxon>
        <taxon>Peronosporomycetes</taxon>
        <taxon>Peronosporales</taxon>
        <taxon>Peronosporaceae</taxon>
        <taxon>Phytophthora</taxon>
    </lineage>
</organism>
<accession>A0A6A3EX98</accession>
<evidence type="ECO:0000313" key="5">
    <source>
        <dbReference type="EMBL" id="KAE9110149.1"/>
    </source>
</evidence>
<proteinExistence type="predicted"/>
<gene>
    <name evidence="10" type="ORF">PF001_g11223</name>
    <name evidence="9" type="ORF">PF002_g13175</name>
    <name evidence="8" type="ORF">PF004_g10871</name>
    <name evidence="7" type="ORF">PF005_g11893</name>
    <name evidence="6" type="ORF">PF006_g11074</name>
    <name evidence="5" type="ORF">PF007_g11965</name>
    <name evidence="11" type="ORF">PF008_g11017</name>
    <name evidence="2" type="ORF">PF009_g13065</name>
    <name evidence="4" type="ORF">PF010_g11420</name>
    <name evidence="3" type="ORF">PF011_g10667</name>
</gene>
<reference evidence="12 13" key="1">
    <citation type="submission" date="2018-08" db="EMBL/GenBank/DDBJ databases">
        <title>Genomic investigation of the strawberry pathogen Phytophthora fragariae indicates pathogenicity is determined by transcriptional variation in three key races.</title>
        <authorList>
            <person name="Adams T.M."/>
            <person name="Armitage A.D."/>
            <person name="Sobczyk M.K."/>
            <person name="Bates H.J."/>
            <person name="Dunwell J.M."/>
            <person name="Nellist C.F."/>
            <person name="Harrison R.J."/>
        </authorList>
    </citation>
    <scope>NUCLEOTIDE SEQUENCE [LARGE SCALE GENOMIC DNA]</scope>
    <source>
        <strain evidence="10 14">A4</strain>
        <strain evidence="9 15">BC-1</strain>
        <strain evidence="8 19">BC-23</strain>
        <strain evidence="7 13">NOV-27</strain>
        <strain evidence="6 16">NOV-5</strain>
        <strain evidence="5 17">NOV-71</strain>
        <strain evidence="11 20">NOV-77</strain>
        <strain evidence="2 12">NOV-9</strain>
        <strain evidence="4 21">ONT-3</strain>
        <strain evidence="3 18">SCRP245</strain>
    </source>
</reference>
<dbReference type="EMBL" id="QXGA01000579">
    <property type="protein sequence ID" value="KAE9143941.1"/>
    <property type="molecule type" value="Genomic_DNA"/>
</dbReference>
<evidence type="ECO:0000313" key="3">
    <source>
        <dbReference type="EMBL" id="KAE9008535.1"/>
    </source>
</evidence>
<evidence type="ECO:0000313" key="6">
    <source>
        <dbReference type="EMBL" id="KAE9143941.1"/>
    </source>
</evidence>
<dbReference type="EMBL" id="QXGB01000608">
    <property type="protein sequence ID" value="KAE9209259.1"/>
    <property type="molecule type" value="Genomic_DNA"/>
</dbReference>
<feature type="compositionally biased region" description="Polar residues" evidence="1">
    <location>
        <begin position="80"/>
        <end position="93"/>
    </location>
</feature>
<evidence type="ECO:0008006" key="22">
    <source>
        <dbReference type="Google" id="ProtNLM"/>
    </source>
</evidence>
<feature type="compositionally biased region" description="Low complexity" evidence="1">
    <location>
        <begin position="60"/>
        <end position="79"/>
    </location>
</feature>
<evidence type="ECO:0000313" key="21">
    <source>
        <dbReference type="Proteomes" id="UP000488956"/>
    </source>
</evidence>
<dbReference type="AlphaFoldDB" id="A0A6A3EX98"/>
<evidence type="ECO:0000313" key="10">
    <source>
        <dbReference type="EMBL" id="KAE9308295.1"/>
    </source>
</evidence>
<evidence type="ECO:0000313" key="18">
    <source>
        <dbReference type="Proteomes" id="UP000460718"/>
    </source>
</evidence>
<dbReference type="Proteomes" id="UP000476176">
    <property type="component" value="Unassembled WGS sequence"/>
</dbReference>
<evidence type="ECO:0000313" key="14">
    <source>
        <dbReference type="Proteomes" id="UP000437068"/>
    </source>
</evidence>
<keyword evidence="13" id="KW-1185">Reference proteome</keyword>